<dbReference type="PANTHER" id="PTHR30441:SF8">
    <property type="entry name" value="DUF748 DOMAIN-CONTAINING PROTEIN"/>
    <property type="match status" value="1"/>
</dbReference>
<dbReference type="STRING" id="1826909.A5893_06385"/>
<dbReference type="GO" id="GO:0005886">
    <property type="term" value="C:plasma membrane"/>
    <property type="evidence" value="ECO:0007669"/>
    <property type="project" value="InterPro"/>
</dbReference>
<dbReference type="PANTHER" id="PTHR30441">
    <property type="entry name" value="DUF748 DOMAIN-CONTAINING PROTEIN"/>
    <property type="match status" value="1"/>
</dbReference>
<evidence type="ECO:0000256" key="5">
    <source>
        <dbReference type="SAM" id="Phobius"/>
    </source>
</evidence>
<name>A0A179DJC7_9SPHI</name>
<dbReference type="Pfam" id="PF04357">
    <property type="entry name" value="TamB"/>
    <property type="match status" value="1"/>
</dbReference>
<evidence type="ECO:0000256" key="3">
    <source>
        <dbReference type="ARBA" id="ARBA00022989"/>
    </source>
</evidence>
<gene>
    <name evidence="7" type="ORF">A5893_06385</name>
</gene>
<evidence type="ECO:0000256" key="1">
    <source>
        <dbReference type="ARBA" id="ARBA00004167"/>
    </source>
</evidence>
<comment type="subcellular location">
    <subcellularLocation>
        <location evidence="1">Membrane</location>
        <topology evidence="1">Single-pass membrane protein</topology>
    </subcellularLocation>
</comment>
<keyword evidence="2 5" id="KW-0812">Transmembrane</keyword>
<keyword evidence="8" id="KW-1185">Reference proteome</keyword>
<proteinExistence type="predicted"/>
<dbReference type="Proteomes" id="UP000078459">
    <property type="component" value="Unassembled WGS sequence"/>
</dbReference>
<keyword evidence="3 5" id="KW-1133">Transmembrane helix</keyword>
<evidence type="ECO:0000256" key="2">
    <source>
        <dbReference type="ARBA" id="ARBA00022692"/>
    </source>
</evidence>
<dbReference type="Pfam" id="PF05359">
    <property type="entry name" value="DUF748"/>
    <property type="match status" value="1"/>
</dbReference>
<comment type="caution">
    <text evidence="7">The sequence shown here is derived from an EMBL/GenBank/DDBJ whole genome shotgun (WGS) entry which is preliminary data.</text>
</comment>
<feature type="domain" description="Translocation and assembly module TamB C-terminal" evidence="6">
    <location>
        <begin position="1191"/>
        <end position="1633"/>
    </location>
</feature>
<dbReference type="GO" id="GO:0090313">
    <property type="term" value="P:regulation of protein targeting to membrane"/>
    <property type="evidence" value="ECO:0007669"/>
    <property type="project" value="TreeGrafter"/>
</dbReference>
<reference evidence="7 8" key="2">
    <citation type="submission" date="2016-06" db="EMBL/GenBank/DDBJ databases">
        <title>Pedobacter psychrophilus sp. nov., isolated from Antarctic fragmentary rock.</title>
        <authorList>
            <person name="Svec P."/>
        </authorList>
    </citation>
    <scope>NUCLEOTIDE SEQUENCE [LARGE SCALE GENOMIC DNA]</scope>
    <source>
        <strain evidence="7 8">CCM 8644</strain>
    </source>
</reference>
<evidence type="ECO:0000313" key="7">
    <source>
        <dbReference type="EMBL" id="OAQ40872.1"/>
    </source>
</evidence>
<dbReference type="OrthoDB" id="9811276at2"/>
<evidence type="ECO:0000256" key="4">
    <source>
        <dbReference type="ARBA" id="ARBA00023136"/>
    </source>
</evidence>
<dbReference type="InterPro" id="IPR008023">
    <property type="entry name" value="DUF748"/>
</dbReference>
<reference evidence="7 8" key="1">
    <citation type="submission" date="2016-04" db="EMBL/GenBank/DDBJ databases">
        <authorList>
            <person name="Evans L.H."/>
            <person name="Alamgir A."/>
            <person name="Owens N."/>
            <person name="Weber N.D."/>
            <person name="Virtaneva K."/>
            <person name="Barbian K."/>
            <person name="Babar A."/>
            <person name="Rosenke K."/>
        </authorList>
    </citation>
    <scope>NUCLEOTIDE SEQUENCE [LARGE SCALE GENOMIC DNA]</scope>
    <source>
        <strain evidence="7 8">CCM 8644</strain>
    </source>
</reference>
<dbReference type="RefSeq" id="WP_068822110.1">
    <property type="nucleotide sequence ID" value="NZ_LWHJ01000022.1"/>
</dbReference>
<evidence type="ECO:0000313" key="8">
    <source>
        <dbReference type="Proteomes" id="UP000078459"/>
    </source>
</evidence>
<sequence length="1675" mass="184551">MNKYLKLSLKIFAWIVGSIIGLFLLIVVLIQIPAIQNILKNKVVTYLEGKFKTPVKIDKIEIGLPKKLVLRGFYFESQAKDTLLAGDKLAVDISLFKILDNQIEINSLDLEGIVTNINRSQDSVFNFDYMIKAFVSDQAKPPTPTDTSAAMKFSISKINLDKIRVRFNDAITKNDVDVYLNHFDTNIKKFDLDKMDFKIPKITLNGLDVKLKQGLIEEVAKNTVANADAASSSPDLKLEIGKLDLQKIAVDYNNGDGKLVTKLNLGKLLVDFNEINLKKQLVDIKSIEFADTKGNLVIGKELKDAVKKATTTDSSSSSENANWKVNLRNADFDNIAFAFDDMNAPRQRKGMDFMHLDMKNISLNADNFFYSLDTISGDINKFTLQDKSGLNVQELKTNFFYGPKNAFLKNLYLKTPQTLLKDEVIVKYPSIDALSKTPGELYIDANINGSKLGFKDILLLVPTLSTTAPFNTMPNAVMNINSKVIGQVKDIKIPKLEISGIGNTRIAASGNIKGLPNVDKAYFDLNIKDFRSTSKDINAFISKGTIPANIQLPSTFGAKGFFKGGINNFNTNLALASSYGAAKIKASFDQRVKNKERYQAVAEIDNFNVGKLIKNDSVGRISLRANIKGIGLDPKTANATLDGTLIKAVYNKYTYRNLDLKGNIANGLFKAFADMKDPNLYFNLAANGSFKDKYPAVKMKLNLDSVDLNALNLYATPLKVRGFLDADIKTADPNYLNGNIYLTKLLIADSKERYQLDSVKVISTATSEKNSLKLTSQILSASLDGKYQLTEVGTALSNTIAKYYNTGTSTTKPDTLKTQRFNFALNVSDDPILYTLVPSLTRIEPIAIKGRYNSNGDSLVVNGTLPKIVYAGNTITNGILNIKTDSSALKYSLLIDQIKSASLQLNKTSLTGQLKNNLLDYRLRVLDKTDKEQYLVAGNLKALENNDSEFRLNLDGLKLNYQPWQVSNDNLIKFGVNGIYANNFEISNTGQSIKIQSQQTSANSPLAIDFSNFKIETITNILSKDSLLAGGVINGNVIAKNLSATPTFNADMTIKDFNFMTDTVGNVAVKVNNNTPNIFNADVAITGNGNQVNLAGLYNTTSSSFDMNLDMQRLNLKSIQGFTLGNMTDAKGYLNGAFTIKGTATAPQVRGDLAFNDAAFRVTPLNSYFKVGSDKIVFNGDGILFNEFALSDSADNKLSVNGAIYTKTFTDFRFNLEVDADNFMAVNSTEKDNELYYGKLLFDTKMRIKGDLNNPIIDGSIKINKDTKLTLVLPQSDPGIADREGIVEFIDQDDPAFNKAFILPDSLNQAPFKGMSLAMTIEVDPEAELTMVIDKGNGDFVKLKGEAELSAGIDPSGKVSLTGKYELAEGFYEMSFNFIKRQFQIQKGSTVLWTGDPSSATLNVTAIYIANTAPIDLVGDQLASGSAAVRNTYKQKLPFNVLLNMDGELLKPEISFDVTLPDGNYNVSTDVLSTTKTKLAQLREQPSELNKQVFALLLLNRFIGEDPFASEAGGGGAESLVRQSVSKIISQQLNDFAGDLISGVELNFDLESTDDYTTGNRENRTDLNVGLSKRLLNDRLKVTIGSSFGLEGPQQSNQQANNIAGDVAVDYSLSKDGRYLLRAYRKNQYQVALQGQVIETGLGFIITMDYNKFKELFEKSKQKKQDKKEQNTESK</sequence>
<dbReference type="EMBL" id="LWHJ01000022">
    <property type="protein sequence ID" value="OAQ40872.1"/>
    <property type="molecule type" value="Genomic_DNA"/>
</dbReference>
<dbReference type="InterPro" id="IPR007452">
    <property type="entry name" value="TamB_C"/>
</dbReference>
<dbReference type="GO" id="GO:0009306">
    <property type="term" value="P:protein secretion"/>
    <property type="evidence" value="ECO:0007669"/>
    <property type="project" value="InterPro"/>
</dbReference>
<accession>A0A179DJC7</accession>
<evidence type="ECO:0000259" key="6">
    <source>
        <dbReference type="Pfam" id="PF04357"/>
    </source>
</evidence>
<keyword evidence="4 5" id="KW-0472">Membrane</keyword>
<dbReference type="InterPro" id="IPR052894">
    <property type="entry name" value="AsmA-related"/>
</dbReference>
<feature type="transmembrane region" description="Helical" evidence="5">
    <location>
        <begin position="12"/>
        <end position="32"/>
    </location>
</feature>
<protein>
    <recommendedName>
        <fullName evidence="6">Translocation and assembly module TamB C-terminal domain-containing protein</fullName>
    </recommendedName>
</protein>
<organism evidence="7 8">
    <name type="scientific">Pedobacter psychrophilus</name>
    <dbReference type="NCBI Taxonomy" id="1826909"/>
    <lineage>
        <taxon>Bacteria</taxon>
        <taxon>Pseudomonadati</taxon>
        <taxon>Bacteroidota</taxon>
        <taxon>Sphingobacteriia</taxon>
        <taxon>Sphingobacteriales</taxon>
        <taxon>Sphingobacteriaceae</taxon>
        <taxon>Pedobacter</taxon>
    </lineage>
</organism>